<gene>
    <name evidence="1" type="ORF">PsorP6_004985</name>
</gene>
<protein>
    <submittedName>
        <fullName evidence="1">Uncharacterized protein</fullName>
    </submittedName>
</protein>
<accession>A0ACC0W4P2</accession>
<evidence type="ECO:0000313" key="1">
    <source>
        <dbReference type="EMBL" id="KAI9913778.1"/>
    </source>
</evidence>
<dbReference type="EMBL" id="CM047583">
    <property type="protein sequence ID" value="KAI9913778.1"/>
    <property type="molecule type" value="Genomic_DNA"/>
</dbReference>
<name>A0ACC0W4P2_9STRA</name>
<comment type="caution">
    <text evidence="1">The sequence shown here is derived from an EMBL/GenBank/DDBJ whole genome shotgun (WGS) entry which is preliminary data.</text>
</comment>
<proteinExistence type="predicted"/>
<evidence type="ECO:0000313" key="2">
    <source>
        <dbReference type="Proteomes" id="UP001163321"/>
    </source>
</evidence>
<keyword evidence="2" id="KW-1185">Reference proteome</keyword>
<organism evidence="1 2">
    <name type="scientific">Peronosclerospora sorghi</name>
    <dbReference type="NCBI Taxonomy" id="230839"/>
    <lineage>
        <taxon>Eukaryota</taxon>
        <taxon>Sar</taxon>
        <taxon>Stramenopiles</taxon>
        <taxon>Oomycota</taxon>
        <taxon>Peronosporomycetes</taxon>
        <taxon>Peronosporales</taxon>
        <taxon>Peronosporaceae</taxon>
        <taxon>Peronosclerospora</taxon>
    </lineage>
</organism>
<reference evidence="1 2" key="1">
    <citation type="journal article" date="2022" name="bioRxiv">
        <title>The genome of the oomycete Peronosclerospora sorghi, a cosmopolitan pathogen of maize and sorghum, is inflated with dispersed pseudogenes.</title>
        <authorList>
            <person name="Fletcher K."/>
            <person name="Martin F."/>
            <person name="Isakeit T."/>
            <person name="Cavanaugh K."/>
            <person name="Magill C."/>
            <person name="Michelmore R."/>
        </authorList>
    </citation>
    <scope>NUCLEOTIDE SEQUENCE [LARGE SCALE GENOMIC DNA]</scope>
    <source>
        <strain evidence="1">P6</strain>
    </source>
</reference>
<dbReference type="Proteomes" id="UP001163321">
    <property type="component" value="Chromosome 4"/>
</dbReference>
<sequence length="153" mass="16160">MDQPSEIRLYTPSVRAALDSSTDTAPDQPNGITSVPLFSDSGSVDAPTEAVAAKMDVEDDSTAPPSATAAGTSADRPYRLVDVGDDFIAPLSETAAGANVDRPFRLVYVIRKASTLRRDTAASNAAQTRVETPKPLASDVEAIKELHSKGTQW</sequence>